<gene>
    <name evidence="6" type="ORF">ACFPZ4_17680</name>
</gene>
<comment type="similarity">
    <text evidence="1">Belongs to the sigma-70 factor family. ECF subfamily.</text>
</comment>
<dbReference type="SUPFAM" id="SSF88659">
    <property type="entry name" value="Sigma3 and sigma4 domains of RNA polymerase sigma factors"/>
    <property type="match status" value="1"/>
</dbReference>
<dbReference type="InterPro" id="IPR027434">
    <property type="entry name" value="Homing_endonucl"/>
</dbReference>
<keyword evidence="3" id="KW-0731">Sigma factor</keyword>
<keyword evidence="2" id="KW-0805">Transcription regulation</keyword>
<dbReference type="InterPro" id="IPR013324">
    <property type="entry name" value="RNA_pol_sigma_r3/r4-like"/>
</dbReference>
<evidence type="ECO:0000313" key="6">
    <source>
        <dbReference type="EMBL" id="MFC5943304.1"/>
    </source>
</evidence>
<dbReference type="InterPro" id="IPR036388">
    <property type="entry name" value="WH-like_DNA-bd_sf"/>
</dbReference>
<dbReference type="EMBL" id="JBHSQQ010000105">
    <property type="protein sequence ID" value="MFC5943304.1"/>
    <property type="molecule type" value="Genomic_DNA"/>
</dbReference>
<dbReference type="Pfam" id="PF08281">
    <property type="entry name" value="Sigma70_r4_2"/>
    <property type="match status" value="1"/>
</dbReference>
<dbReference type="InterPro" id="IPR013249">
    <property type="entry name" value="RNA_pol_sigma70_r4_t2"/>
</dbReference>
<evidence type="ECO:0000256" key="3">
    <source>
        <dbReference type="ARBA" id="ARBA00023082"/>
    </source>
</evidence>
<evidence type="ECO:0000313" key="7">
    <source>
        <dbReference type="Proteomes" id="UP001596207"/>
    </source>
</evidence>
<dbReference type="RefSeq" id="WP_353900105.1">
    <property type="nucleotide sequence ID" value="NZ_CP158970.1"/>
</dbReference>
<accession>A0ABW1HSU4</accession>
<evidence type="ECO:0000256" key="4">
    <source>
        <dbReference type="ARBA" id="ARBA00023163"/>
    </source>
</evidence>
<keyword evidence="7" id="KW-1185">Reference proteome</keyword>
<dbReference type="Gene3D" id="1.10.10.10">
    <property type="entry name" value="Winged helix-like DNA-binding domain superfamily/Winged helix DNA-binding domain"/>
    <property type="match status" value="1"/>
</dbReference>
<feature type="domain" description="RNA polymerase sigma factor 70 region 4 type 2" evidence="5">
    <location>
        <begin position="53"/>
        <end position="95"/>
    </location>
</feature>
<dbReference type="Gene3D" id="3.10.28.10">
    <property type="entry name" value="Homing endonucleases"/>
    <property type="match status" value="1"/>
</dbReference>
<name>A0ABW1HSU4_9ACTN</name>
<evidence type="ECO:0000256" key="2">
    <source>
        <dbReference type="ARBA" id="ARBA00023015"/>
    </source>
</evidence>
<evidence type="ECO:0000259" key="5">
    <source>
        <dbReference type="Pfam" id="PF08281"/>
    </source>
</evidence>
<proteinExistence type="inferred from homology"/>
<sequence length="309" mass="34004">MTELIVCLTESQKGELVNRAASGESLASLAGCYGITRQAVRGILRRRGVPPRVVGKLSEAQRSEVVQRYLDGSSIANIAAAFGVSEPAVRGLLVRRNVLLRKVVHTLRHDAFDYLNPDACYWIGFIFADGSVGYRPGYLPQVSVGLAERDRGHLVALREFLGSTASISGPSITHGSCQFSVRSARLADRLIELGRYQGGVDERLVESRDFWRGVVDGDGSIGIYQTARGPFAQFRLVGSSRILEPFTEFVLLRGLSRLSVRPHKTIYTVGTTRGGAERIIRLLYEDATLALHRKAEMAARILDGRFRSE</sequence>
<evidence type="ECO:0000256" key="1">
    <source>
        <dbReference type="ARBA" id="ARBA00010641"/>
    </source>
</evidence>
<reference evidence="7" key="1">
    <citation type="journal article" date="2019" name="Int. J. Syst. Evol. Microbiol.">
        <title>The Global Catalogue of Microorganisms (GCM) 10K type strain sequencing project: providing services to taxonomists for standard genome sequencing and annotation.</title>
        <authorList>
            <consortium name="The Broad Institute Genomics Platform"/>
            <consortium name="The Broad Institute Genome Sequencing Center for Infectious Disease"/>
            <person name="Wu L."/>
            <person name="Ma J."/>
        </authorList>
    </citation>
    <scope>NUCLEOTIDE SEQUENCE [LARGE SCALE GENOMIC DNA]</scope>
    <source>
        <strain evidence="7">CGMCC 4.7173</strain>
    </source>
</reference>
<keyword evidence="4" id="KW-0804">Transcription</keyword>
<protein>
    <submittedName>
        <fullName evidence="6">Sigma-70 region 4 domain-containing protein</fullName>
    </submittedName>
</protein>
<dbReference type="Proteomes" id="UP001596207">
    <property type="component" value="Unassembled WGS sequence"/>
</dbReference>
<comment type="caution">
    <text evidence="6">The sequence shown here is derived from an EMBL/GenBank/DDBJ whole genome shotgun (WGS) entry which is preliminary data.</text>
</comment>
<organism evidence="6 7">
    <name type="scientific">Micromonospora harpali</name>
    <dbReference type="NCBI Taxonomy" id="1490225"/>
    <lineage>
        <taxon>Bacteria</taxon>
        <taxon>Bacillati</taxon>
        <taxon>Actinomycetota</taxon>
        <taxon>Actinomycetes</taxon>
        <taxon>Micromonosporales</taxon>
        <taxon>Micromonosporaceae</taxon>
        <taxon>Micromonospora</taxon>
    </lineage>
</organism>